<dbReference type="OrthoDB" id="1523883at2759"/>
<dbReference type="InterPro" id="IPR029063">
    <property type="entry name" value="SAM-dependent_MTases_sf"/>
</dbReference>
<dbReference type="Pfam" id="PF03492">
    <property type="entry name" value="Methyltransf_7"/>
    <property type="match status" value="1"/>
</dbReference>
<evidence type="ECO:0000313" key="2">
    <source>
        <dbReference type="Proteomes" id="UP001152049"/>
    </source>
</evidence>
<organism evidence="1 2">
    <name type="scientific">Fusarium torreyae</name>
    <dbReference type="NCBI Taxonomy" id="1237075"/>
    <lineage>
        <taxon>Eukaryota</taxon>
        <taxon>Fungi</taxon>
        <taxon>Dikarya</taxon>
        <taxon>Ascomycota</taxon>
        <taxon>Pezizomycotina</taxon>
        <taxon>Sordariomycetes</taxon>
        <taxon>Hypocreomycetidae</taxon>
        <taxon>Hypocreales</taxon>
        <taxon>Nectriaceae</taxon>
        <taxon>Fusarium</taxon>
    </lineage>
</organism>
<accession>A0A9W8V721</accession>
<comment type="caution">
    <text evidence="1">The sequence shown here is derived from an EMBL/GenBank/DDBJ whole genome shotgun (WGS) entry which is preliminary data.</text>
</comment>
<dbReference type="EMBL" id="JAOQAZ010000045">
    <property type="protein sequence ID" value="KAJ4245735.1"/>
    <property type="molecule type" value="Genomic_DNA"/>
</dbReference>
<dbReference type="PANTHER" id="PTHR31009">
    <property type="entry name" value="S-ADENOSYL-L-METHIONINE:CARBOXYL METHYLTRANSFERASE FAMILY PROTEIN"/>
    <property type="match status" value="1"/>
</dbReference>
<dbReference type="GO" id="GO:0008168">
    <property type="term" value="F:methyltransferase activity"/>
    <property type="evidence" value="ECO:0007669"/>
    <property type="project" value="InterPro"/>
</dbReference>
<gene>
    <name evidence="1" type="ORF">NW762_013859</name>
</gene>
<reference evidence="1" key="1">
    <citation type="submission" date="2022-09" db="EMBL/GenBank/DDBJ databases">
        <title>Fusarium specimens isolated from Avocado Roots.</title>
        <authorList>
            <person name="Stajich J."/>
            <person name="Roper C."/>
            <person name="Heimlech-Rivalta G."/>
        </authorList>
    </citation>
    <scope>NUCLEOTIDE SEQUENCE</scope>
    <source>
        <strain evidence="1">CF00136</strain>
    </source>
</reference>
<dbReference type="AlphaFoldDB" id="A0A9W8V721"/>
<keyword evidence="2" id="KW-1185">Reference proteome</keyword>
<evidence type="ECO:0000313" key="1">
    <source>
        <dbReference type="EMBL" id="KAJ4245735.1"/>
    </source>
</evidence>
<name>A0A9W8V721_9HYPO</name>
<dbReference type="Gene3D" id="3.40.50.150">
    <property type="entry name" value="Vaccinia Virus protein VP39"/>
    <property type="match status" value="1"/>
</dbReference>
<sequence>MKDNEVSMQGGGYYNENSSLQKLAIDEYLKLLTPIQCQNPSIVLADYGCSEGKNSIWLLSQYLARVHSISSATLVFNDTPFNDFSILSTTIDASRHQLSLDGKLAINPLLSPRSHFQQVLPGGFVDAGFSFTALHWLQHMPDESSSTSTLSAAAHKDLVTFLSARYKEIRSKGTLTLCIPIRGEPSIAPSAQCLEVTVRNLYSTYKADPSIVARVPLYFRTMSEILTAVAAAEGEWHVNNHTVLSVIHPLWSPVLSETGSSANKLSACDKYADGITRMTIAAMSQVFVEDLKAQARKKGSPANREFPDKTKFLEDLFCVFKEEFLRTHCQDKVGFTYALLELERV</sequence>
<proteinExistence type="predicted"/>
<protein>
    <recommendedName>
        <fullName evidence="3">Methyltransferase</fullName>
    </recommendedName>
</protein>
<dbReference type="Proteomes" id="UP001152049">
    <property type="component" value="Unassembled WGS sequence"/>
</dbReference>
<dbReference type="InterPro" id="IPR005299">
    <property type="entry name" value="MeTrfase_7"/>
</dbReference>
<dbReference type="SUPFAM" id="SSF53335">
    <property type="entry name" value="S-adenosyl-L-methionine-dependent methyltransferases"/>
    <property type="match status" value="1"/>
</dbReference>
<evidence type="ECO:0008006" key="3">
    <source>
        <dbReference type="Google" id="ProtNLM"/>
    </source>
</evidence>